<keyword evidence="6" id="KW-0949">S-adenosyl-L-methionine</keyword>
<dbReference type="InterPro" id="IPR035996">
    <property type="entry name" value="4pyrrol_Methylase_sf"/>
</dbReference>
<dbReference type="InterPro" id="IPR006364">
    <property type="entry name" value="CobI/CbiL/CobIJ_dom"/>
</dbReference>
<evidence type="ECO:0000313" key="10">
    <source>
        <dbReference type="Proteomes" id="UP000824109"/>
    </source>
</evidence>
<dbReference type="PANTHER" id="PTHR43467:SF2">
    <property type="entry name" value="COBALT-PRECORRIN-2 C(20)-METHYLTRANSFERASE"/>
    <property type="match status" value="1"/>
</dbReference>
<dbReference type="SUPFAM" id="SSF53790">
    <property type="entry name" value="Tetrapyrrole methylase"/>
    <property type="match status" value="1"/>
</dbReference>
<gene>
    <name evidence="9" type="primary">cobI</name>
    <name evidence="9" type="ORF">IAA61_10790</name>
</gene>
<dbReference type="AlphaFoldDB" id="A0A9D1MDZ4"/>
<proteinExistence type="inferred from homology"/>
<evidence type="ECO:0000259" key="8">
    <source>
        <dbReference type="Pfam" id="PF00590"/>
    </source>
</evidence>
<dbReference type="Proteomes" id="UP000824109">
    <property type="component" value="Unassembled WGS sequence"/>
</dbReference>
<dbReference type="GO" id="GO:0032259">
    <property type="term" value="P:methylation"/>
    <property type="evidence" value="ECO:0007669"/>
    <property type="project" value="UniProtKB-KW"/>
</dbReference>
<dbReference type="PANTHER" id="PTHR43467">
    <property type="entry name" value="COBALT-PRECORRIN-2 C(20)-METHYLTRANSFERASE"/>
    <property type="match status" value="1"/>
</dbReference>
<evidence type="ECO:0000256" key="7">
    <source>
        <dbReference type="PIRNR" id="PIRNR036427"/>
    </source>
</evidence>
<dbReference type="InterPro" id="IPR012382">
    <property type="entry name" value="CobI/CbiL"/>
</dbReference>
<dbReference type="GO" id="GO:0030788">
    <property type="term" value="F:precorrin-2 C20-methyltransferase activity"/>
    <property type="evidence" value="ECO:0007669"/>
    <property type="project" value="UniProtKB-EC"/>
</dbReference>
<reference evidence="9" key="1">
    <citation type="submission" date="2020-10" db="EMBL/GenBank/DDBJ databases">
        <authorList>
            <person name="Gilroy R."/>
        </authorList>
    </citation>
    <scope>NUCLEOTIDE SEQUENCE</scope>
    <source>
        <strain evidence="9">USAMLcec3-3695</strain>
    </source>
</reference>
<dbReference type="NCBIfam" id="TIGR01467">
    <property type="entry name" value="cobI_cbiL"/>
    <property type="match status" value="1"/>
</dbReference>
<dbReference type="EC" id="2.1.1.130" evidence="9"/>
<dbReference type="EMBL" id="DVNB01000108">
    <property type="protein sequence ID" value="HIU58278.1"/>
    <property type="molecule type" value="Genomic_DNA"/>
</dbReference>
<dbReference type="Gene3D" id="3.30.950.10">
    <property type="entry name" value="Methyltransferase, Cobalt-precorrin-4 Transmethylase, Domain 2"/>
    <property type="match status" value="1"/>
</dbReference>
<sequence>MRKGKLYGVGVGPGDKELLTLKALRVLKEADIIASPVTKGGGKAAYDIVSEYIKDKKVIEFVMPMSKDHSELRKNYEETANMIAGYLDKGADIAFITLGDVTVYSTYMKVNEIVKDMGFETELIPGITSFCAAAARLNTALCERNEPLVIMPASYELSADLMLLPGTKVFMKAGREADRLCDILRDCGCDAKVYMAERCGMEGERFAYNLEEINMPVGYFTLFIVKQHMAEE</sequence>
<dbReference type="InterPro" id="IPR014776">
    <property type="entry name" value="4pyrrole_Mease_sub2"/>
</dbReference>
<comment type="pathway">
    <text evidence="1">Cofactor biosynthesis; adenosylcobalamin biosynthesis.</text>
</comment>
<evidence type="ECO:0000256" key="6">
    <source>
        <dbReference type="ARBA" id="ARBA00022691"/>
    </source>
</evidence>
<dbReference type="InterPro" id="IPR014777">
    <property type="entry name" value="4pyrrole_Mease_sub1"/>
</dbReference>
<evidence type="ECO:0000313" key="9">
    <source>
        <dbReference type="EMBL" id="HIU58278.1"/>
    </source>
</evidence>
<keyword evidence="4 9" id="KW-0489">Methyltransferase</keyword>
<accession>A0A9D1MDZ4</accession>
<feature type="domain" description="Tetrapyrrole methylase" evidence="8">
    <location>
        <begin position="5"/>
        <end position="212"/>
    </location>
</feature>
<protein>
    <submittedName>
        <fullName evidence="9">Precorrin-2 C(20)-methyltransferase</fullName>
        <ecNumber evidence="9">2.1.1.130</ecNumber>
    </submittedName>
</protein>
<evidence type="ECO:0000256" key="1">
    <source>
        <dbReference type="ARBA" id="ARBA00004953"/>
    </source>
</evidence>
<dbReference type="GO" id="GO:0009236">
    <property type="term" value="P:cobalamin biosynthetic process"/>
    <property type="evidence" value="ECO:0007669"/>
    <property type="project" value="UniProtKB-UniRule"/>
</dbReference>
<evidence type="ECO:0000256" key="5">
    <source>
        <dbReference type="ARBA" id="ARBA00022679"/>
    </source>
</evidence>
<dbReference type="Pfam" id="PF00590">
    <property type="entry name" value="TP_methylase"/>
    <property type="match status" value="1"/>
</dbReference>
<comment type="similarity">
    <text evidence="2 7">Belongs to the precorrin methyltransferase family.</text>
</comment>
<evidence type="ECO:0000256" key="4">
    <source>
        <dbReference type="ARBA" id="ARBA00022603"/>
    </source>
</evidence>
<dbReference type="PIRSF" id="PIRSF036427">
    <property type="entry name" value="Precrrn-2_mtase"/>
    <property type="match status" value="1"/>
</dbReference>
<dbReference type="Gene3D" id="3.40.1010.10">
    <property type="entry name" value="Cobalt-precorrin-4 Transmethylase, Domain 1"/>
    <property type="match status" value="1"/>
</dbReference>
<organism evidence="9 10">
    <name type="scientific">Candidatus Ornithomonoglobus merdipullorum</name>
    <dbReference type="NCBI Taxonomy" id="2840895"/>
    <lineage>
        <taxon>Bacteria</taxon>
        <taxon>Bacillati</taxon>
        <taxon>Bacillota</taxon>
        <taxon>Clostridia</taxon>
        <taxon>Candidatus Ornithomonoglobus</taxon>
    </lineage>
</organism>
<evidence type="ECO:0000256" key="3">
    <source>
        <dbReference type="ARBA" id="ARBA00022573"/>
    </source>
</evidence>
<dbReference type="InterPro" id="IPR000878">
    <property type="entry name" value="4pyrrol_Mease"/>
</dbReference>
<name>A0A9D1MDZ4_9FIRM</name>
<keyword evidence="3" id="KW-0169">Cobalamin biosynthesis</keyword>
<keyword evidence="5 9" id="KW-0808">Transferase</keyword>
<dbReference type="CDD" id="cd11645">
    <property type="entry name" value="Precorrin_2_C20_MT"/>
    <property type="match status" value="1"/>
</dbReference>
<evidence type="ECO:0000256" key="2">
    <source>
        <dbReference type="ARBA" id="ARBA00005879"/>
    </source>
</evidence>
<comment type="caution">
    <text evidence="9">The sequence shown here is derived from an EMBL/GenBank/DDBJ whole genome shotgun (WGS) entry which is preliminary data.</text>
</comment>
<reference evidence="9" key="2">
    <citation type="journal article" date="2021" name="PeerJ">
        <title>Extensive microbial diversity within the chicken gut microbiome revealed by metagenomics and culture.</title>
        <authorList>
            <person name="Gilroy R."/>
            <person name="Ravi A."/>
            <person name="Getino M."/>
            <person name="Pursley I."/>
            <person name="Horton D.L."/>
            <person name="Alikhan N.F."/>
            <person name="Baker D."/>
            <person name="Gharbi K."/>
            <person name="Hall N."/>
            <person name="Watson M."/>
            <person name="Adriaenssens E.M."/>
            <person name="Foster-Nyarko E."/>
            <person name="Jarju S."/>
            <person name="Secka A."/>
            <person name="Antonio M."/>
            <person name="Oren A."/>
            <person name="Chaudhuri R.R."/>
            <person name="La Ragione R."/>
            <person name="Hildebrand F."/>
            <person name="Pallen M.J."/>
        </authorList>
    </citation>
    <scope>NUCLEOTIDE SEQUENCE</scope>
    <source>
        <strain evidence="9">USAMLcec3-3695</strain>
    </source>
</reference>